<evidence type="ECO:0000313" key="1">
    <source>
        <dbReference type="EMBL" id="OIV36083.1"/>
    </source>
</evidence>
<proteinExistence type="predicted"/>
<dbReference type="EMBL" id="MLCF01000115">
    <property type="protein sequence ID" value="OIV36083.1"/>
    <property type="molecule type" value="Genomic_DNA"/>
</dbReference>
<accession>A0A1J7BBQ7</accession>
<reference evidence="1 2" key="1">
    <citation type="submission" date="2016-10" db="EMBL/GenBank/DDBJ databases">
        <title>Genome sequence of Streptomyces gilvigriseus MUSC 26.</title>
        <authorList>
            <person name="Lee L.-H."/>
            <person name="Ser H.-L."/>
        </authorList>
    </citation>
    <scope>NUCLEOTIDE SEQUENCE [LARGE SCALE GENOMIC DNA]</scope>
    <source>
        <strain evidence="1 2">MUSC 26</strain>
    </source>
</reference>
<sequence length="84" mass="9390">MSPKHGQPRRAAIRLSEEAEAQVEKLAPQEVLAVERALAALAVAPDLGEQLPNGFRDYRHDEHVRILYFLTALRTIVVVAYIEA</sequence>
<name>A0A1J7BBQ7_9ACTN</name>
<dbReference type="OrthoDB" id="3854575at2"/>
<dbReference type="Proteomes" id="UP000243342">
    <property type="component" value="Unassembled WGS sequence"/>
</dbReference>
<dbReference type="AlphaFoldDB" id="A0A1J7BBQ7"/>
<comment type="caution">
    <text evidence="1">The sequence shown here is derived from an EMBL/GenBank/DDBJ whole genome shotgun (WGS) entry which is preliminary data.</text>
</comment>
<keyword evidence="2" id="KW-1185">Reference proteome</keyword>
<gene>
    <name evidence="1" type="ORF">BIV57_18155</name>
</gene>
<dbReference type="InterPro" id="IPR007712">
    <property type="entry name" value="RelE/ParE_toxin"/>
</dbReference>
<dbReference type="Pfam" id="PF05016">
    <property type="entry name" value="ParE_toxin"/>
    <property type="match status" value="1"/>
</dbReference>
<evidence type="ECO:0008006" key="3">
    <source>
        <dbReference type="Google" id="ProtNLM"/>
    </source>
</evidence>
<dbReference type="STRING" id="1428644.BIV57_18155"/>
<organism evidence="1 2">
    <name type="scientific">Mangrovactinospora gilvigrisea</name>
    <dbReference type="NCBI Taxonomy" id="1428644"/>
    <lineage>
        <taxon>Bacteria</taxon>
        <taxon>Bacillati</taxon>
        <taxon>Actinomycetota</taxon>
        <taxon>Actinomycetes</taxon>
        <taxon>Kitasatosporales</taxon>
        <taxon>Streptomycetaceae</taxon>
        <taxon>Mangrovactinospora</taxon>
    </lineage>
</organism>
<evidence type="ECO:0000313" key="2">
    <source>
        <dbReference type="Proteomes" id="UP000243342"/>
    </source>
</evidence>
<dbReference type="RefSeq" id="WP_071657952.1">
    <property type="nucleotide sequence ID" value="NZ_MLCF01000115.1"/>
</dbReference>
<protein>
    <recommendedName>
        <fullName evidence="3">Type II toxin-antitoxin system RelE/ParE family toxin</fullName>
    </recommendedName>
</protein>